<organism evidence="2 3">
    <name type="scientific">Pedobacter yonginense</name>
    <dbReference type="NCBI Taxonomy" id="651869"/>
    <lineage>
        <taxon>Bacteria</taxon>
        <taxon>Pseudomonadati</taxon>
        <taxon>Bacteroidota</taxon>
        <taxon>Sphingobacteriia</taxon>
        <taxon>Sphingobacteriales</taxon>
        <taxon>Sphingobacteriaceae</taxon>
        <taxon>Pedobacter</taxon>
    </lineage>
</organism>
<evidence type="ECO:0000256" key="1">
    <source>
        <dbReference type="SAM" id="Phobius"/>
    </source>
</evidence>
<gene>
    <name evidence="2" type="ORF">DHW03_16725</name>
</gene>
<name>A0A317EIN7_9SPHI</name>
<keyword evidence="1" id="KW-0472">Membrane</keyword>
<protein>
    <submittedName>
        <fullName evidence="2">Uncharacterized protein</fullName>
    </submittedName>
</protein>
<proteinExistence type="predicted"/>
<feature type="transmembrane region" description="Helical" evidence="1">
    <location>
        <begin position="29"/>
        <end position="51"/>
    </location>
</feature>
<keyword evidence="1" id="KW-1133">Transmembrane helix</keyword>
<comment type="caution">
    <text evidence="2">The sequence shown here is derived from an EMBL/GenBank/DDBJ whole genome shotgun (WGS) entry which is preliminary data.</text>
</comment>
<sequence>MSEESQNISKIRIKHFNFEYLLKKSRIKFTIVVCFFMNNFRLSLFVALFFITFHSNAQTTGCLISNTFYTSYLGMVTSSPSDNSFSGSPRVYDLNGNKSDINYQSYEICNTVSSSNNSITRSGPLCFVMSSTQYNSYPGGVAPSYPGNNGTLETYTITMCPLDDYVWLMLALFSGLVFYLFRSKVEMNAVLQR</sequence>
<keyword evidence="3" id="KW-1185">Reference proteome</keyword>
<dbReference type="AlphaFoldDB" id="A0A317EIN7"/>
<keyword evidence="1" id="KW-0812">Transmembrane</keyword>
<reference evidence="2 3" key="1">
    <citation type="submission" date="2018-05" db="EMBL/GenBank/DDBJ databases">
        <title>Pedobacter paludis sp. nov., isolated from wetland soil.</title>
        <authorList>
            <person name="Zhang Y."/>
            <person name="Wang G."/>
        </authorList>
    </citation>
    <scope>NUCLEOTIDE SEQUENCE [LARGE SCALE GENOMIC DNA]</scope>
    <source>
        <strain evidence="2 3">KCTC22721</strain>
    </source>
</reference>
<dbReference type="EMBL" id="QGNZ01000004">
    <property type="protein sequence ID" value="PWS26424.1"/>
    <property type="molecule type" value="Genomic_DNA"/>
</dbReference>
<evidence type="ECO:0000313" key="2">
    <source>
        <dbReference type="EMBL" id="PWS26424.1"/>
    </source>
</evidence>
<accession>A0A317EIN7</accession>
<dbReference type="Proteomes" id="UP000245379">
    <property type="component" value="Unassembled WGS sequence"/>
</dbReference>
<evidence type="ECO:0000313" key="3">
    <source>
        <dbReference type="Proteomes" id="UP000245379"/>
    </source>
</evidence>
<feature type="transmembrane region" description="Helical" evidence="1">
    <location>
        <begin position="165"/>
        <end position="181"/>
    </location>
</feature>